<reference evidence="2 3" key="1">
    <citation type="submission" date="2018-09" db="EMBL/GenBank/DDBJ databases">
        <title>Genomic Encyclopedia of Type Strains, Phase III (KMG-III): the genomes of soil and plant-associated and newly described type strains.</title>
        <authorList>
            <person name="Whitman W."/>
        </authorList>
    </citation>
    <scope>NUCLEOTIDE SEQUENCE [LARGE SCALE GENOMIC DNA]</scope>
    <source>
        <strain evidence="2 3">CECT 7938</strain>
    </source>
</reference>
<dbReference type="Proteomes" id="UP000286246">
    <property type="component" value="Unassembled WGS sequence"/>
</dbReference>
<proteinExistence type="predicted"/>
<dbReference type="RefSeq" id="WP_147420389.1">
    <property type="nucleotide sequence ID" value="NZ_RAPY01000001.1"/>
</dbReference>
<sequence length="277" mass="30741">MKKIIKILAPICCVFLLSACTSNYLMTFSGENLKKDEENGHFSFDNDTVKVDYSFASREGKLYLKIANKLDKPVLWDLKSSALVINGKALSYAAESTAIKGQIDGTVSSFGNRNTSLLNEDWVRGYFSGTIGLPKDVVLIPPHAYIDGSYFDLRNDVKEITKSSKKKKVNMYDMNGESYAVQLAKFEPAESPYNLRSFLSYSVLSDGKALSKTTEQQFYVEQLWQTGAVSLNNIIEIYTKRGDVMAYKEKKGQNVLLVGGIVALTAAAVAIDDKKVE</sequence>
<dbReference type="AlphaFoldDB" id="A0A420BL63"/>
<name>A0A420BL63_SPHD1</name>
<dbReference type="PROSITE" id="PS51257">
    <property type="entry name" value="PROKAR_LIPOPROTEIN"/>
    <property type="match status" value="1"/>
</dbReference>
<feature type="chain" id="PRO_5019238028" description="Lipoprotein" evidence="1">
    <location>
        <begin position="20"/>
        <end position="277"/>
    </location>
</feature>
<protein>
    <recommendedName>
        <fullName evidence="4">Lipoprotein</fullName>
    </recommendedName>
</protein>
<evidence type="ECO:0000313" key="3">
    <source>
        <dbReference type="Proteomes" id="UP000286246"/>
    </source>
</evidence>
<feature type="signal peptide" evidence="1">
    <location>
        <begin position="1"/>
        <end position="19"/>
    </location>
</feature>
<evidence type="ECO:0000313" key="2">
    <source>
        <dbReference type="EMBL" id="RKE57448.1"/>
    </source>
</evidence>
<dbReference type="EMBL" id="RAPY01000001">
    <property type="protein sequence ID" value="RKE57448.1"/>
    <property type="molecule type" value="Genomic_DNA"/>
</dbReference>
<evidence type="ECO:0000256" key="1">
    <source>
        <dbReference type="SAM" id="SignalP"/>
    </source>
</evidence>
<dbReference type="OrthoDB" id="948349at2"/>
<keyword evidence="3" id="KW-1185">Reference proteome</keyword>
<organism evidence="2 3">
    <name type="scientific">Sphingobacterium detergens</name>
    <dbReference type="NCBI Taxonomy" id="1145106"/>
    <lineage>
        <taxon>Bacteria</taxon>
        <taxon>Pseudomonadati</taxon>
        <taxon>Bacteroidota</taxon>
        <taxon>Sphingobacteriia</taxon>
        <taxon>Sphingobacteriales</taxon>
        <taxon>Sphingobacteriaceae</taxon>
        <taxon>Sphingobacterium</taxon>
    </lineage>
</organism>
<gene>
    <name evidence="2" type="ORF">DFQ12_2336</name>
</gene>
<keyword evidence="1" id="KW-0732">Signal</keyword>
<accession>A0A420BL63</accession>
<comment type="caution">
    <text evidence="2">The sequence shown here is derived from an EMBL/GenBank/DDBJ whole genome shotgun (WGS) entry which is preliminary data.</text>
</comment>
<evidence type="ECO:0008006" key="4">
    <source>
        <dbReference type="Google" id="ProtNLM"/>
    </source>
</evidence>